<evidence type="ECO:0000256" key="1">
    <source>
        <dbReference type="SAM" id="MobiDB-lite"/>
    </source>
</evidence>
<sequence length="269" mass="29967">MAEYSEEESFQRGPIDDKFCEAVETSLHQAVAPAIEPLEHCLLALAEVCPFPLNEPPTTHKGACKSDTGIDLRAFDCLKKVFLSQPTSPGGDTPAASKEAPLSLHPDDDDHAGDSPDEMGPSRPWFPSQSLGDQREDVSDMLGPEDLIHPRSAEWTPMDKVAKYVASQLRMSIDKEFRACLKAEYPRSSLPGKVALTPEPDPRMATFLQKYICDPRKGIDRSWRSCQDKLLYISSPLTKILDLAEEGKISGTRFRLTSSQNGRNRRLYF</sequence>
<feature type="compositionally biased region" description="Basic and acidic residues" evidence="1">
    <location>
        <begin position="105"/>
        <end position="114"/>
    </location>
</feature>
<comment type="caution">
    <text evidence="2">The sequence shown here is derived from an EMBL/GenBank/DDBJ whole genome shotgun (WGS) entry which is preliminary data.</text>
</comment>
<gene>
    <name evidence="2" type="ORF">NDU88_001921</name>
</gene>
<dbReference type="Proteomes" id="UP001066276">
    <property type="component" value="Chromosome 4_1"/>
</dbReference>
<evidence type="ECO:0000313" key="2">
    <source>
        <dbReference type="EMBL" id="KAJ1170040.1"/>
    </source>
</evidence>
<dbReference type="EMBL" id="JANPWB010000007">
    <property type="protein sequence ID" value="KAJ1170040.1"/>
    <property type="molecule type" value="Genomic_DNA"/>
</dbReference>
<proteinExistence type="predicted"/>
<name>A0AAV7T1F5_PLEWA</name>
<accession>A0AAV7T1F5</accession>
<dbReference type="AlphaFoldDB" id="A0AAV7T1F5"/>
<feature type="region of interest" description="Disordered" evidence="1">
    <location>
        <begin position="86"/>
        <end position="142"/>
    </location>
</feature>
<evidence type="ECO:0000313" key="3">
    <source>
        <dbReference type="Proteomes" id="UP001066276"/>
    </source>
</evidence>
<protein>
    <submittedName>
        <fullName evidence="2">Uncharacterized protein</fullName>
    </submittedName>
</protein>
<organism evidence="2 3">
    <name type="scientific">Pleurodeles waltl</name>
    <name type="common">Iberian ribbed newt</name>
    <dbReference type="NCBI Taxonomy" id="8319"/>
    <lineage>
        <taxon>Eukaryota</taxon>
        <taxon>Metazoa</taxon>
        <taxon>Chordata</taxon>
        <taxon>Craniata</taxon>
        <taxon>Vertebrata</taxon>
        <taxon>Euteleostomi</taxon>
        <taxon>Amphibia</taxon>
        <taxon>Batrachia</taxon>
        <taxon>Caudata</taxon>
        <taxon>Salamandroidea</taxon>
        <taxon>Salamandridae</taxon>
        <taxon>Pleurodelinae</taxon>
        <taxon>Pleurodeles</taxon>
    </lineage>
</organism>
<keyword evidence="3" id="KW-1185">Reference proteome</keyword>
<reference evidence="2" key="1">
    <citation type="journal article" date="2022" name="bioRxiv">
        <title>Sequencing and chromosome-scale assembly of the giantPleurodeles waltlgenome.</title>
        <authorList>
            <person name="Brown T."/>
            <person name="Elewa A."/>
            <person name="Iarovenko S."/>
            <person name="Subramanian E."/>
            <person name="Araus A.J."/>
            <person name="Petzold A."/>
            <person name="Susuki M."/>
            <person name="Suzuki K.-i.T."/>
            <person name="Hayashi T."/>
            <person name="Toyoda A."/>
            <person name="Oliveira C."/>
            <person name="Osipova E."/>
            <person name="Leigh N.D."/>
            <person name="Simon A."/>
            <person name="Yun M.H."/>
        </authorList>
    </citation>
    <scope>NUCLEOTIDE SEQUENCE</scope>
    <source>
        <strain evidence="2">20211129_DDA</strain>
        <tissue evidence="2">Liver</tissue>
    </source>
</reference>